<gene>
    <name evidence="2" type="ORF">PCOR1329_LOCUS77694</name>
</gene>
<feature type="region of interest" description="Disordered" evidence="1">
    <location>
        <begin position="67"/>
        <end position="95"/>
    </location>
</feature>
<name>A0ABN9XPP7_9DINO</name>
<evidence type="ECO:0000313" key="2">
    <source>
        <dbReference type="EMBL" id="CAK0900407.1"/>
    </source>
</evidence>
<keyword evidence="3" id="KW-1185">Reference proteome</keyword>
<dbReference type="EMBL" id="CAUYUJ010020772">
    <property type="protein sequence ID" value="CAK0900407.1"/>
    <property type="molecule type" value="Genomic_DNA"/>
</dbReference>
<reference evidence="2" key="1">
    <citation type="submission" date="2023-10" db="EMBL/GenBank/DDBJ databases">
        <authorList>
            <person name="Chen Y."/>
            <person name="Shah S."/>
            <person name="Dougan E. K."/>
            <person name="Thang M."/>
            <person name="Chan C."/>
        </authorList>
    </citation>
    <scope>NUCLEOTIDE SEQUENCE [LARGE SCALE GENOMIC DNA]</scope>
</reference>
<feature type="region of interest" description="Disordered" evidence="1">
    <location>
        <begin position="1"/>
        <end position="48"/>
    </location>
</feature>
<organism evidence="2 3">
    <name type="scientific">Prorocentrum cordatum</name>
    <dbReference type="NCBI Taxonomy" id="2364126"/>
    <lineage>
        <taxon>Eukaryota</taxon>
        <taxon>Sar</taxon>
        <taxon>Alveolata</taxon>
        <taxon>Dinophyceae</taxon>
        <taxon>Prorocentrales</taxon>
        <taxon>Prorocentraceae</taxon>
        <taxon>Prorocentrum</taxon>
    </lineage>
</organism>
<evidence type="ECO:0000256" key="1">
    <source>
        <dbReference type="SAM" id="MobiDB-lite"/>
    </source>
</evidence>
<feature type="region of interest" description="Disordered" evidence="1">
    <location>
        <begin position="127"/>
        <end position="152"/>
    </location>
</feature>
<sequence length="152" mass="16159">MLQRRAHSEVRQRHRHALLPPDLPLPAGARAGGPLRQRAAAPGRAGGLQHHVWAGPEAAQDGVDLQAEPQDAVAPRDEPGEELLLKGGRGQPDRDRCVQRRGVLLPGERLGEPDADLRHGRCFAVSRGGPVGSAGHKGLPARKSKALQEPVG</sequence>
<accession>A0ABN9XPP7</accession>
<feature type="compositionally biased region" description="Basic and acidic residues" evidence="1">
    <location>
        <begin position="1"/>
        <end position="11"/>
    </location>
</feature>
<dbReference type="Proteomes" id="UP001189429">
    <property type="component" value="Unassembled WGS sequence"/>
</dbReference>
<comment type="caution">
    <text evidence="2">The sequence shown here is derived from an EMBL/GenBank/DDBJ whole genome shotgun (WGS) entry which is preliminary data.</text>
</comment>
<feature type="compositionally biased region" description="Low complexity" evidence="1">
    <location>
        <begin position="25"/>
        <end position="48"/>
    </location>
</feature>
<evidence type="ECO:0000313" key="3">
    <source>
        <dbReference type="Proteomes" id="UP001189429"/>
    </source>
</evidence>
<protein>
    <submittedName>
        <fullName evidence="2">Uncharacterized protein</fullName>
    </submittedName>
</protein>
<proteinExistence type="predicted"/>